<name>A0A9J6FHN0_HAELO</name>
<evidence type="ECO:0000313" key="2">
    <source>
        <dbReference type="Proteomes" id="UP000821853"/>
    </source>
</evidence>
<comment type="caution">
    <text evidence="1">The sequence shown here is derived from an EMBL/GenBank/DDBJ whole genome shotgun (WGS) entry which is preliminary data.</text>
</comment>
<organism evidence="1 2">
    <name type="scientific">Haemaphysalis longicornis</name>
    <name type="common">Bush tick</name>
    <dbReference type="NCBI Taxonomy" id="44386"/>
    <lineage>
        <taxon>Eukaryota</taxon>
        <taxon>Metazoa</taxon>
        <taxon>Ecdysozoa</taxon>
        <taxon>Arthropoda</taxon>
        <taxon>Chelicerata</taxon>
        <taxon>Arachnida</taxon>
        <taxon>Acari</taxon>
        <taxon>Parasitiformes</taxon>
        <taxon>Ixodida</taxon>
        <taxon>Ixodoidea</taxon>
        <taxon>Ixodidae</taxon>
        <taxon>Haemaphysalinae</taxon>
        <taxon>Haemaphysalis</taxon>
    </lineage>
</organism>
<dbReference type="EMBL" id="JABSTR010000003">
    <property type="protein sequence ID" value="KAH9365870.1"/>
    <property type="molecule type" value="Genomic_DNA"/>
</dbReference>
<dbReference type="VEuPathDB" id="VectorBase:HLOH_054060"/>
<protein>
    <submittedName>
        <fullName evidence="1">Uncharacterized protein</fullName>
    </submittedName>
</protein>
<dbReference type="AlphaFoldDB" id="A0A9J6FHN0"/>
<dbReference type="Proteomes" id="UP000821853">
    <property type="component" value="Unassembled WGS sequence"/>
</dbReference>
<keyword evidence="2" id="KW-1185">Reference proteome</keyword>
<reference evidence="1 2" key="1">
    <citation type="journal article" date="2020" name="Cell">
        <title>Large-Scale Comparative Analyses of Tick Genomes Elucidate Their Genetic Diversity and Vector Capacities.</title>
        <authorList>
            <consortium name="Tick Genome and Microbiome Consortium (TIGMIC)"/>
            <person name="Jia N."/>
            <person name="Wang J."/>
            <person name="Shi W."/>
            <person name="Du L."/>
            <person name="Sun Y."/>
            <person name="Zhan W."/>
            <person name="Jiang J.F."/>
            <person name="Wang Q."/>
            <person name="Zhang B."/>
            <person name="Ji P."/>
            <person name="Bell-Sakyi L."/>
            <person name="Cui X.M."/>
            <person name="Yuan T.T."/>
            <person name="Jiang B.G."/>
            <person name="Yang W.F."/>
            <person name="Lam T.T."/>
            <person name="Chang Q.C."/>
            <person name="Ding S.J."/>
            <person name="Wang X.J."/>
            <person name="Zhu J.G."/>
            <person name="Ruan X.D."/>
            <person name="Zhao L."/>
            <person name="Wei J.T."/>
            <person name="Ye R.Z."/>
            <person name="Que T.C."/>
            <person name="Du C.H."/>
            <person name="Zhou Y.H."/>
            <person name="Cheng J.X."/>
            <person name="Dai P.F."/>
            <person name="Guo W.B."/>
            <person name="Han X.H."/>
            <person name="Huang E.J."/>
            <person name="Li L.F."/>
            <person name="Wei W."/>
            <person name="Gao Y.C."/>
            <person name="Liu J.Z."/>
            <person name="Shao H.Z."/>
            <person name="Wang X."/>
            <person name="Wang C.C."/>
            <person name="Yang T.C."/>
            <person name="Huo Q.B."/>
            <person name="Li W."/>
            <person name="Chen H.Y."/>
            <person name="Chen S.E."/>
            <person name="Zhou L.G."/>
            <person name="Ni X.B."/>
            <person name="Tian J.H."/>
            <person name="Sheng Y."/>
            <person name="Liu T."/>
            <person name="Pan Y.S."/>
            <person name="Xia L.Y."/>
            <person name="Li J."/>
            <person name="Zhao F."/>
            <person name="Cao W.C."/>
        </authorList>
    </citation>
    <scope>NUCLEOTIDE SEQUENCE [LARGE SCALE GENOMIC DNA]</scope>
    <source>
        <strain evidence="1">HaeL-2018</strain>
    </source>
</reference>
<proteinExistence type="predicted"/>
<gene>
    <name evidence="1" type="ORF">HPB48_004607</name>
</gene>
<sequence length="206" mass="22724">MEPSPPPTSELPRRQTAELLFRAPYGAAESGRDSGDDSLGRSHHVEDAVKTQFQLKRQTKTSLTRRKLFKAVCSLVVPGPFKALREDLVWTVPLLRGRKLSPLLPEVREFAEQLLAVGLAKKLEVEPFSKPDGIVEKVEHHGARKVQQLDYFTTVGGHLQRPGGCVFTVVVVLATVYAHGRLLCVFKESSGPAWSRCGFLAVLQSA</sequence>
<evidence type="ECO:0000313" key="1">
    <source>
        <dbReference type="EMBL" id="KAH9365870.1"/>
    </source>
</evidence>
<accession>A0A9J6FHN0</accession>